<keyword evidence="2" id="KW-1185">Reference proteome</keyword>
<gene>
    <name evidence="1" type="ORF">Pint_06679</name>
</gene>
<name>A0ACC0Z7B6_9ROSI</name>
<dbReference type="EMBL" id="CM047738">
    <property type="protein sequence ID" value="KAJ0045793.1"/>
    <property type="molecule type" value="Genomic_DNA"/>
</dbReference>
<comment type="caution">
    <text evidence="1">The sequence shown here is derived from an EMBL/GenBank/DDBJ whole genome shotgun (WGS) entry which is preliminary data.</text>
</comment>
<evidence type="ECO:0000313" key="2">
    <source>
        <dbReference type="Proteomes" id="UP001163603"/>
    </source>
</evidence>
<proteinExistence type="predicted"/>
<evidence type="ECO:0000313" key="1">
    <source>
        <dbReference type="EMBL" id="KAJ0045793.1"/>
    </source>
</evidence>
<reference evidence="2" key="1">
    <citation type="journal article" date="2023" name="G3 (Bethesda)">
        <title>Genome assembly and association tests identify interacting loci associated with vigor, precocity, and sex in interspecific pistachio rootstocks.</title>
        <authorList>
            <person name="Palmer W."/>
            <person name="Jacygrad E."/>
            <person name="Sagayaradj S."/>
            <person name="Cavanaugh K."/>
            <person name="Han R."/>
            <person name="Bertier L."/>
            <person name="Beede B."/>
            <person name="Kafkas S."/>
            <person name="Golino D."/>
            <person name="Preece J."/>
            <person name="Michelmore R."/>
        </authorList>
    </citation>
    <scope>NUCLEOTIDE SEQUENCE [LARGE SCALE GENOMIC DNA]</scope>
</reference>
<accession>A0ACC0Z7B6</accession>
<organism evidence="1 2">
    <name type="scientific">Pistacia integerrima</name>
    <dbReference type="NCBI Taxonomy" id="434235"/>
    <lineage>
        <taxon>Eukaryota</taxon>
        <taxon>Viridiplantae</taxon>
        <taxon>Streptophyta</taxon>
        <taxon>Embryophyta</taxon>
        <taxon>Tracheophyta</taxon>
        <taxon>Spermatophyta</taxon>
        <taxon>Magnoliopsida</taxon>
        <taxon>eudicotyledons</taxon>
        <taxon>Gunneridae</taxon>
        <taxon>Pentapetalae</taxon>
        <taxon>rosids</taxon>
        <taxon>malvids</taxon>
        <taxon>Sapindales</taxon>
        <taxon>Anacardiaceae</taxon>
        <taxon>Pistacia</taxon>
    </lineage>
</organism>
<protein>
    <submittedName>
        <fullName evidence="1">Uncharacterized protein</fullName>
    </submittedName>
</protein>
<dbReference type="Proteomes" id="UP001163603">
    <property type="component" value="Chromosome 3"/>
</dbReference>
<sequence>MQSSGIRPDGYTLSILLGVCSSRDLGCKEGRQIHGYIVRNIGNGDSFLDTAIIDMYLTWGQLKYGWRVFVMLSNKSSVVVWNVMIGGFCEKGLWECSLELYSLGKNEDVHCDVIKMGFQSDPYVYTSLLTMYGKCKIIEAAEEIFHLIQGKEIEVWNAMISAYTNNGYAYDALEVYKQMTLNAIPSDSFTILNILSSSGTIGLHDFGSYPDAKLVFSTMKERDVVAFSSMISGLCHNRLENVDLGRQIHGFVIKCGFQLDFFVASSLIDMYSKCGSAELAGNNCQLSFFLRLCSMASTQILYPSQVFSLQFHQ</sequence>